<sequence length="47" mass="5501">MGAGGRGFESRYPDKIRDIENEALSFISCLFSFLYCCKIIKKRFSRF</sequence>
<dbReference type="AlphaFoldDB" id="J9F6P5"/>
<accession>J9F6P5</accession>
<gene>
    <name evidence="1" type="ORF">EVA_21755</name>
</gene>
<evidence type="ECO:0000313" key="1">
    <source>
        <dbReference type="EMBL" id="EJW90138.1"/>
    </source>
</evidence>
<comment type="caution">
    <text evidence="1">The sequence shown here is derived from an EMBL/GenBank/DDBJ whole genome shotgun (WGS) entry which is preliminary data.</text>
</comment>
<protein>
    <submittedName>
        <fullName evidence="1">Uncharacterized protein</fullName>
    </submittedName>
</protein>
<dbReference type="EMBL" id="AMCI01009026">
    <property type="protein sequence ID" value="EJW90138.1"/>
    <property type="molecule type" value="Genomic_DNA"/>
</dbReference>
<proteinExistence type="predicted"/>
<name>J9F6P5_9ZZZZ</name>
<reference evidence="1" key="1">
    <citation type="journal article" date="2012" name="PLoS ONE">
        <title>Gene sets for utilization of primary and secondary nutrition supplies in the distal gut of endangered iberian lynx.</title>
        <authorList>
            <person name="Alcaide M."/>
            <person name="Messina E."/>
            <person name="Richter M."/>
            <person name="Bargiela R."/>
            <person name="Peplies J."/>
            <person name="Huws S.A."/>
            <person name="Newbold C.J."/>
            <person name="Golyshin P.N."/>
            <person name="Simon M.A."/>
            <person name="Lopez G."/>
            <person name="Yakimov M.M."/>
            <person name="Ferrer M."/>
        </authorList>
    </citation>
    <scope>NUCLEOTIDE SEQUENCE</scope>
</reference>
<organism evidence="1">
    <name type="scientific">gut metagenome</name>
    <dbReference type="NCBI Taxonomy" id="749906"/>
    <lineage>
        <taxon>unclassified sequences</taxon>
        <taxon>metagenomes</taxon>
        <taxon>organismal metagenomes</taxon>
    </lineage>
</organism>